<feature type="transmembrane region" description="Helical" evidence="1">
    <location>
        <begin position="55"/>
        <end position="73"/>
    </location>
</feature>
<feature type="transmembrane region" description="Helical" evidence="1">
    <location>
        <begin position="85"/>
        <end position="108"/>
    </location>
</feature>
<gene>
    <name evidence="2" type="ORF">Tcan_08940</name>
</gene>
<proteinExistence type="predicted"/>
<feature type="transmembrane region" description="Helical" evidence="1">
    <location>
        <begin position="120"/>
        <end position="142"/>
    </location>
</feature>
<keyword evidence="3" id="KW-1185">Reference proteome</keyword>
<dbReference type="Proteomes" id="UP000031036">
    <property type="component" value="Unassembled WGS sequence"/>
</dbReference>
<dbReference type="EMBL" id="JPKZ01000424">
    <property type="protein sequence ID" value="KHN87487.1"/>
    <property type="molecule type" value="Genomic_DNA"/>
</dbReference>
<dbReference type="AlphaFoldDB" id="A0A0B2W1J5"/>
<name>A0A0B2W1J5_TOXCA</name>
<evidence type="ECO:0000313" key="3">
    <source>
        <dbReference type="Proteomes" id="UP000031036"/>
    </source>
</evidence>
<organism evidence="2 3">
    <name type="scientific">Toxocara canis</name>
    <name type="common">Canine roundworm</name>
    <dbReference type="NCBI Taxonomy" id="6265"/>
    <lineage>
        <taxon>Eukaryota</taxon>
        <taxon>Metazoa</taxon>
        <taxon>Ecdysozoa</taxon>
        <taxon>Nematoda</taxon>
        <taxon>Chromadorea</taxon>
        <taxon>Rhabditida</taxon>
        <taxon>Spirurina</taxon>
        <taxon>Ascaridomorpha</taxon>
        <taxon>Ascaridoidea</taxon>
        <taxon>Toxocaridae</taxon>
        <taxon>Toxocara</taxon>
    </lineage>
</organism>
<keyword evidence="1" id="KW-0812">Transmembrane</keyword>
<keyword evidence="1" id="KW-1133">Transmembrane helix</keyword>
<evidence type="ECO:0000256" key="1">
    <source>
        <dbReference type="SAM" id="Phobius"/>
    </source>
</evidence>
<feature type="transmembrane region" description="Helical" evidence="1">
    <location>
        <begin position="29"/>
        <end position="49"/>
    </location>
</feature>
<keyword evidence="1" id="KW-0472">Membrane</keyword>
<protein>
    <submittedName>
        <fullName evidence="2">Uncharacterized protein</fullName>
    </submittedName>
</protein>
<reference evidence="2 3" key="1">
    <citation type="submission" date="2014-11" db="EMBL/GenBank/DDBJ databases">
        <title>Genetic blueprint of the zoonotic pathogen Toxocara canis.</title>
        <authorList>
            <person name="Zhu X.-Q."/>
            <person name="Korhonen P.K."/>
            <person name="Cai H."/>
            <person name="Young N.D."/>
            <person name="Nejsum P."/>
            <person name="von Samson-Himmelstjerna G."/>
            <person name="Boag P.R."/>
            <person name="Tan P."/>
            <person name="Li Q."/>
            <person name="Min J."/>
            <person name="Yang Y."/>
            <person name="Wang X."/>
            <person name="Fang X."/>
            <person name="Hall R.S."/>
            <person name="Hofmann A."/>
            <person name="Sternberg P.W."/>
            <person name="Jex A.R."/>
            <person name="Gasser R.B."/>
        </authorList>
    </citation>
    <scope>NUCLEOTIDE SEQUENCE [LARGE SCALE GENOMIC DNA]</scope>
    <source>
        <strain evidence="2">PN_DK_2014</strain>
    </source>
</reference>
<comment type="caution">
    <text evidence="2">The sequence shown here is derived from an EMBL/GenBank/DDBJ whole genome shotgun (WGS) entry which is preliminary data.</text>
</comment>
<accession>A0A0B2W1J5</accession>
<evidence type="ECO:0000313" key="2">
    <source>
        <dbReference type="EMBL" id="KHN87487.1"/>
    </source>
</evidence>
<sequence>MRTTPLFQYASRDIDKNDYYLCGTLHPQYAGMFAATLSFVMYMAAAIYICVDGFWYAFGTILIAILCYGEFMFGAKNMCKTSLKAFITLAIIFEFALLALIATFIYFTLATEGDGTEYKVVVAVLSAFFVLNALCIRMMLVFSRFIRIFSRYLTQQGKVGSISEVSSSSVTKRSLASSVHGGSIIDSLPPKLSTNGDVEAQSQITGEDNTTIVTRSEQVSRCETGESKQLEGYLNGAIDEDGSVLIKM</sequence>